<comment type="caution">
    <text evidence="2">The sequence shown here is derived from an EMBL/GenBank/DDBJ whole genome shotgun (WGS) entry which is preliminary data.</text>
</comment>
<accession>A0ABW0XUX2</accession>
<feature type="domain" description="DUF397" evidence="1">
    <location>
        <begin position="11"/>
        <end position="65"/>
    </location>
</feature>
<keyword evidence="3" id="KW-1185">Reference proteome</keyword>
<sequence length="69" mass="7184">MRSTRPDLTAAVWRKSTYSDGGGGDCLELAGNIPGTVPVRDSKNPTGPVLFVAPAAWAAFVEGIRHGTS</sequence>
<evidence type="ECO:0000313" key="2">
    <source>
        <dbReference type="EMBL" id="MFC5672974.1"/>
    </source>
</evidence>
<dbReference type="RefSeq" id="WP_381215917.1">
    <property type="nucleotide sequence ID" value="NZ_JBHSPC010000077.1"/>
</dbReference>
<dbReference type="Pfam" id="PF04149">
    <property type="entry name" value="DUF397"/>
    <property type="match status" value="1"/>
</dbReference>
<organism evidence="2 3">
    <name type="scientific">Streptomyces incanus</name>
    <dbReference type="NCBI Taxonomy" id="887453"/>
    <lineage>
        <taxon>Bacteria</taxon>
        <taxon>Bacillati</taxon>
        <taxon>Actinomycetota</taxon>
        <taxon>Actinomycetes</taxon>
        <taxon>Kitasatosporales</taxon>
        <taxon>Streptomycetaceae</taxon>
        <taxon>Streptomyces</taxon>
    </lineage>
</organism>
<dbReference type="InterPro" id="IPR007278">
    <property type="entry name" value="DUF397"/>
</dbReference>
<protein>
    <submittedName>
        <fullName evidence="2">DUF397 domain-containing protein</fullName>
    </submittedName>
</protein>
<dbReference type="Proteomes" id="UP001596183">
    <property type="component" value="Unassembled WGS sequence"/>
</dbReference>
<proteinExistence type="predicted"/>
<gene>
    <name evidence="2" type="ORF">ACFP2V_23530</name>
</gene>
<reference evidence="3" key="1">
    <citation type="journal article" date="2019" name="Int. J. Syst. Evol. Microbiol.">
        <title>The Global Catalogue of Microorganisms (GCM) 10K type strain sequencing project: providing services to taxonomists for standard genome sequencing and annotation.</title>
        <authorList>
            <consortium name="The Broad Institute Genomics Platform"/>
            <consortium name="The Broad Institute Genome Sequencing Center for Infectious Disease"/>
            <person name="Wu L."/>
            <person name="Ma J."/>
        </authorList>
    </citation>
    <scope>NUCLEOTIDE SEQUENCE [LARGE SCALE GENOMIC DNA]</scope>
    <source>
        <strain evidence="3">JCM 13852</strain>
    </source>
</reference>
<dbReference type="EMBL" id="JBHSPC010000077">
    <property type="protein sequence ID" value="MFC5672974.1"/>
    <property type="molecule type" value="Genomic_DNA"/>
</dbReference>
<name>A0ABW0XUX2_9ACTN</name>
<evidence type="ECO:0000259" key="1">
    <source>
        <dbReference type="Pfam" id="PF04149"/>
    </source>
</evidence>
<evidence type="ECO:0000313" key="3">
    <source>
        <dbReference type="Proteomes" id="UP001596183"/>
    </source>
</evidence>